<dbReference type="Gramene" id="TraesCS1D02G151000.1">
    <property type="protein sequence ID" value="TraesCS1D02G151000.1.cds1"/>
    <property type="gene ID" value="TraesCS1D02G151000"/>
</dbReference>
<evidence type="ECO:0000313" key="3">
    <source>
        <dbReference type="Proteomes" id="UP000019116"/>
    </source>
</evidence>
<proteinExistence type="predicted"/>
<evidence type="ECO:0000256" key="1">
    <source>
        <dbReference type="SAM" id="MobiDB-lite"/>
    </source>
</evidence>
<protein>
    <submittedName>
        <fullName evidence="2">Uncharacterized protein</fullName>
    </submittedName>
</protein>
<dbReference type="Gramene" id="TraesWEE_scaffold_046895_01G000200.1">
    <property type="protein sequence ID" value="TraesWEE_scaffold_046895_01G000200.1"/>
    <property type="gene ID" value="TraesWEE_scaffold_046895_01G000200"/>
</dbReference>
<dbReference type="Gramene" id="TraesCLE_scaffold_085683_01G000100.1">
    <property type="protein sequence ID" value="TraesCLE_scaffold_085683_01G000100.1"/>
    <property type="gene ID" value="TraesCLE_scaffold_085683_01G000100"/>
</dbReference>
<dbReference type="Gramene" id="TraesNOR1D03G00478300.1">
    <property type="protein sequence ID" value="TraesNOR1D03G00478300.1.CDS1"/>
    <property type="gene ID" value="TraesNOR1D03G00478300"/>
</dbReference>
<sequence>MRLLTRGSRCPAPSSADRRGRSPPPSPRSTSAATIELRTPSSVDRLRRVAPCFGAKITPDSAFWSPSLTVQNTEALADPDASVDAAPFTSPSAITPVFQAAGAASSVASPSPVVGTPLFVPAQPPLLPAPSSIAPRALRNRRKTLAGVQGFNLSRRSPRLREKKHTLPIAQLAEQLLCRRLGIVADGEPITEAAIGKFVDLFHGELPDIAVAALRALFQLDCDLATAVEEALIVHGGEDGPDLQDSVAAAASASA</sequence>
<reference evidence="2" key="1">
    <citation type="submission" date="2018-08" db="EMBL/GenBank/DDBJ databases">
        <authorList>
            <person name="Rossello M."/>
        </authorList>
    </citation>
    <scope>NUCLEOTIDE SEQUENCE [LARGE SCALE GENOMIC DNA]</scope>
    <source>
        <strain evidence="2">cv. Chinese Spring</strain>
    </source>
</reference>
<name>A0A3B5ZS45_WHEAT</name>
<dbReference type="Gramene" id="TraesSYM1D03G00477390.1">
    <property type="protein sequence ID" value="TraesSYM1D03G00477390.1.CDS1"/>
    <property type="gene ID" value="TraesSYM1D03G00477390"/>
</dbReference>
<dbReference type="Gramene" id="TraesRN1D0100409200.1">
    <property type="protein sequence ID" value="TraesRN1D0100409200.1"/>
    <property type="gene ID" value="TraesRN1D0100409200"/>
</dbReference>
<dbReference type="Gramene" id="TraesSTA1D03G00469590.1">
    <property type="protein sequence ID" value="TraesSTA1D03G00469590.1.CDS1"/>
    <property type="gene ID" value="TraesSTA1D03G00469590"/>
</dbReference>
<dbReference type="AlphaFoldDB" id="A0A3B5ZS45"/>
<dbReference type="Gramene" id="TraesCS1D03G0386100.1">
    <property type="protein sequence ID" value="TraesCS1D03G0386100.1.CDS1"/>
    <property type="gene ID" value="TraesCS1D03G0386100"/>
</dbReference>
<dbReference type="Gramene" id="TraesROB_scaffold_043679_01G000300.1">
    <property type="protein sequence ID" value="TraesROB_scaffold_043679_01G000300.1"/>
    <property type="gene ID" value="TraesROB_scaffold_043679_01G000300"/>
</dbReference>
<keyword evidence="3" id="KW-1185">Reference proteome</keyword>
<dbReference type="Gramene" id="TraesLDM1D03G00473460.1">
    <property type="protein sequence ID" value="TraesLDM1D03G00473460.1.CDS1"/>
    <property type="gene ID" value="TraesLDM1D03G00473460"/>
</dbReference>
<accession>A0A3B5ZS45</accession>
<organism evidence="2">
    <name type="scientific">Triticum aestivum</name>
    <name type="common">Wheat</name>
    <dbReference type="NCBI Taxonomy" id="4565"/>
    <lineage>
        <taxon>Eukaryota</taxon>
        <taxon>Viridiplantae</taxon>
        <taxon>Streptophyta</taxon>
        <taxon>Embryophyta</taxon>
        <taxon>Tracheophyta</taxon>
        <taxon>Spermatophyta</taxon>
        <taxon>Magnoliopsida</taxon>
        <taxon>Liliopsida</taxon>
        <taxon>Poales</taxon>
        <taxon>Poaceae</taxon>
        <taxon>BOP clade</taxon>
        <taxon>Pooideae</taxon>
        <taxon>Triticodae</taxon>
        <taxon>Triticeae</taxon>
        <taxon>Triticinae</taxon>
        <taxon>Triticum</taxon>
    </lineage>
</organism>
<dbReference type="EnsemblPlants" id="TraesCS1D02G151000.1">
    <property type="protein sequence ID" value="TraesCS1D02G151000.1.cds1"/>
    <property type="gene ID" value="TraesCS1D02G151000"/>
</dbReference>
<reference evidence="2" key="2">
    <citation type="submission" date="2018-10" db="UniProtKB">
        <authorList>
            <consortium name="EnsemblPlants"/>
        </authorList>
    </citation>
    <scope>IDENTIFICATION</scope>
</reference>
<feature type="region of interest" description="Disordered" evidence="1">
    <location>
        <begin position="1"/>
        <end position="33"/>
    </location>
</feature>
<dbReference type="Gramene" id="TraesCAD_scaffold_058775_01G000300.1">
    <property type="protein sequence ID" value="TraesCAD_scaffold_058775_01G000300.1"/>
    <property type="gene ID" value="TraesCAD_scaffold_058775_01G000300"/>
</dbReference>
<dbReference type="Gramene" id="TraesJAG1D03G00470310.1">
    <property type="protein sequence ID" value="TraesJAG1D03G00470310.1.CDS1"/>
    <property type="gene ID" value="TraesJAG1D03G00470310"/>
</dbReference>
<evidence type="ECO:0000313" key="2">
    <source>
        <dbReference type="EnsemblPlants" id="TraesCS1D02G151000.1.cds1"/>
    </source>
</evidence>
<dbReference type="Proteomes" id="UP000019116">
    <property type="component" value="Chromosome 1D"/>
</dbReference>